<protein>
    <submittedName>
        <fullName evidence="1">Uncharacterized protein</fullName>
    </submittedName>
</protein>
<name>A0A3B0YMP1_9ZZZZ</name>
<evidence type="ECO:0000313" key="1">
    <source>
        <dbReference type="EMBL" id="VAW77920.1"/>
    </source>
</evidence>
<reference evidence="1" key="1">
    <citation type="submission" date="2018-06" db="EMBL/GenBank/DDBJ databases">
        <authorList>
            <person name="Zhirakovskaya E."/>
        </authorList>
    </citation>
    <scope>NUCLEOTIDE SEQUENCE</scope>
</reference>
<dbReference type="AlphaFoldDB" id="A0A3B0YMP1"/>
<gene>
    <name evidence="1" type="ORF">MNBD_GAMMA14-2097</name>
</gene>
<accession>A0A3B0YMP1</accession>
<dbReference type="EMBL" id="UOFM01000239">
    <property type="protein sequence ID" value="VAW77920.1"/>
    <property type="molecule type" value="Genomic_DNA"/>
</dbReference>
<organism evidence="1">
    <name type="scientific">hydrothermal vent metagenome</name>
    <dbReference type="NCBI Taxonomy" id="652676"/>
    <lineage>
        <taxon>unclassified sequences</taxon>
        <taxon>metagenomes</taxon>
        <taxon>ecological metagenomes</taxon>
    </lineage>
</organism>
<sequence>MINIFVKPSRASDDPEQLVMVFGCGNVVLLQAGID</sequence>
<proteinExistence type="predicted"/>